<dbReference type="AlphaFoldDB" id="A0A6A5QKB5"/>
<feature type="compositionally biased region" description="Basic residues" evidence="1">
    <location>
        <begin position="50"/>
        <end position="66"/>
    </location>
</feature>
<name>A0A6A5QKB5_AMPQU</name>
<feature type="region of interest" description="Disordered" evidence="1">
    <location>
        <begin position="359"/>
        <end position="414"/>
    </location>
</feature>
<proteinExistence type="predicted"/>
<evidence type="ECO:0000256" key="1">
    <source>
        <dbReference type="SAM" id="MobiDB-lite"/>
    </source>
</evidence>
<keyword evidence="3" id="KW-1185">Reference proteome</keyword>
<evidence type="ECO:0000313" key="3">
    <source>
        <dbReference type="Proteomes" id="UP000800096"/>
    </source>
</evidence>
<dbReference type="EMBL" id="ML979137">
    <property type="protein sequence ID" value="KAF1914507.1"/>
    <property type="molecule type" value="Genomic_DNA"/>
</dbReference>
<dbReference type="Proteomes" id="UP000800096">
    <property type="component" value="Unassembled WGS sequence"/>
</dbReference>
<sequence>MPGYYGVTSGEEVQARTGNLKLVPMHIYKVKMVQQDVSSSSLHSQPVLRSKTRSHPPGHTKRHHRTATPEQRQIRHIMKAPVYTIGIGPQADRGLLCDFFEAIATWAATYTLNPLTLSAPQIHALSTHPALTSAFGAPPQITMLLSQQNMLAAMLTSILTHFLFTRTMDAHALYLSSHAHGSLTSQLAHEWSALAPTDYAAKQALLESQRNVYAAIKALPGHRVWRATCAEYFSRSLVASLAALLDSSLAAGAVGLRDHLLQELFVKGYRIGFRLRMEAVGWGCRWPVAGEVFSGKTMVNESRMLYGDVLGTMERISREEGLHRVLFAVSPTMFKREVGRGEEREEVVHMACVHVVRREGREHSPGSGREAQECDYDPAGNTTSSNSPCPPNLLNHPSLSSPSNNIPRPHHSSQ</sequence>
<organism evidence="2 3">
    <name type="scientific">Ampelomyces quisqualis</name>
    <name type="common">Powdery mildew agent</name>
    <dbReference type="NCBI Taxonomy" id="50730"/>
    <lineage>
        <taxon>Eukaryota</taxon>
        <taxon>Fungi</taxon>
        <taxon>Dikarya</taxon>
        <taxon>Ascomycota</taxon>
        <taxon>Pezizomycotina</taxon>
        <taxon>Dothideomycetes</taxon>
        <taxon>Pleosporomycetidae</taxon>
        <taxon>Pleosporales</taxon>
        <taxon>Pleosporineae</taxon>
        <taxon>Phaeosphaeriaceae</taxon>
        <taxon>Ampelomyces</taxon>
    </lineage>
</organism>
<dbReference type="OrthoDB" id="3789787at2759"/>
<feature type="region of interest" description="Disordered" evidence="1">
    <location>
        <begin position="38"/>
        <end position="71"/>
    </location>
</feature>
<feature type="compositionally biased region" description="Low complexity" evidence="1">
    <location>
        <begin position="384"/>
        <end position="407"/>
    </location>
</feature>
<gene>
    <name evidence="2" type="ORF">BDU57DRAFT_578804</name>
</gene>
<reference evidence="2" key="1">
    <citation type="journal article" date="2020" name="Stud. Mycol.">
        <title>101 Dothideomycetes genomes: a test case for predicting lifestyles and emergence of pathogens.</title>
        <authorList>
            <person name="Haridas S."/>
            <person name="Albert R."/>
            <person name="Binder M."/>
            <person name="Bloem J."/>
            <person name="Labutti K."/>
            <person name="Salamov A."/>
            <person name="Andreopoulos B."/>
            <person name="Baker S."/>
            <person name="Barry K."/>
            <person name="Bills G."/>
            <person name="Bluhm B."/>
            <person name="Cannon C."/>
            <person name="Castanera R."/>
            <person name="Culley D."/>
            <person name="Daum C."/>
            <person name="Ezra D."/>
            <person name="Gonzalez J."/>
            <person name="Henrissat B."/>
            <person name="Kuo A."/>
            <person name="Liang C."/>
            <person name="Lipzen A."/>
            <person name="Lutzoni F."/>
            <person name="Magnuson J."/>
            <person name="Mondo S."/>
            <person name="Nolan M."/>
            <person name="Ohm R."/>
            <person name="Pangilinan J."/>
            <person name="Park H.-J."/>
            <person name="Ramirez L."/>
            <person name="Alfaro M."/>
            <person name="Sun H."/>
            <person name="Tritt A."/>
            <person name="Yoshinaga Y."/>
            <person name="Zwiers L.-H."/>
            <person name="Turgeon B."/>
            <person name="Goodwin S."/>
            <person name="Spatafora J."/>
            <person name="Crous P."/>
            <person name="Grigoriev I."/>
        </authorList>
    </citation>
    <scope>NUCLEOTIDE SEQUENCE</scope>
    <source>
        <strain evidence="2">HMLAC05119</strain>
    </source>
</reference>
<accession>A0A6A5QKB5</accession>
<protein>
    <submittedName>
        <fullName evidence="2">Uncharacterized protein</fullName>
    </submittedName>
</protein>
<evidence type="ECO:0000313" key="2">
    <source>
        <dbReference type="EMBL" id="KAF1914507.1"/>
    </source>
</evidence>